<keyword evidence="6" id="KW-1185">Reference proteome</keyword>
<name>A0ABZ0VAI3_9MICO</name>
<keyword evidence="2" id="KW-0804">Transcription</keyword>
<evidence type="ECO:0000256" key="2">
    <source>
        <dbReference type="ARBA" id="ARBA00023163"/>
    </source>
</evidence>
<dbReference type="Gene3D" id="1.10.10.60">
    <property type="entry name" value="Homeodomain-like"/>
    <property type="match status" value="1"/>
</dbReference>
<sequence>MDARTTAALDRAAEKTRRHIGTPRRAETLGLTLGRTTAPTPMLFVRYPPCLAMVLHGRKHSLDADSGGLDWGPESFLITPVKLPVIARVVETGADGDFVSLNWRLDPAIVAEVAGQLPRPRPGSEATPRRLGTTTAEIADAVDRLVGLLDTPEDAPVLLPLVSRELILRLLQSDQAPRVHAAAEHARADTVSTVIDHFTADLARPWTIDDAAALCHISPATLTRRFRDITGLTPMRYLKRLRLGEARRAMLTDGWTATQAATSVGYLSAAHFSRDYRAAYRLPPARDAQRASVG</sequence>
<dbReference type="RefSeq" id="WP_322409828.1">
    <property type="nucleotide sequence ID" value="NZ_CP139779.1"/>
</dbReference>
<dbReference type="PANTHER" id="PTHR43436:SF1">
    <property type="entry name" value="TRANSCRIPTIONAL REGULATORY PROTEIN"/>
    <property type="match status" value="1"/>
</dbReference>
<proteinExistence type="predicted"/>
<dbReference type="Pfam" id="PF06719">
    <property type="entry name" value="AraC_N"/>
    <property type="match status" value="1"/>
</dbReference>
<accession>A0ABZ0VAI3</accession>
<feature type="region of interest" description="Disordered" evidence="3">
    <location>
        <begin position="1"/>
        <end position="21"/>
    </location>
</feature>
<dbReference type="InterPro" id="IPR009594">
    <property type="entry name" value="Tscrpt_reg_HTH_AraC_N"/>
</dbReference>
<evidence type="ECO:0000256" key="3">
    <source>
        <dbReference type="SAM" id="MobiDB-lite"/>
    </source>
</evidence>
<dbReference type="PROSITE" id="PS01124">
    <property type="entry name" value="HTH_ARAC_FAMILY_2"/>
    <property type="match status" value="1"/>
</dbReference>
<evidence type="ECO:0000259" key="4">
    <source>
        <dbReference type="PROSITE" id="PS01124"/>
    </source>
</evidence>
<evidence type="ECO:0000313" key="6">
    <source>
        <dbReference type="Proteomes" id="UP001324533"/>
    </source>
</evidence>
<keyword evidence="1" id="KW-0805">Transcription regulation</keyword>
<organism evidence="5 6">
    <name type="scientific">Microbacterium invictum</name>
    <dbReference type="NCBI Taxonomy" id="515415"/>
    <lineage>
        <taxon>Bacteria</taxon>
        <taxon>Bacillati</taxon>
        <taxon>Actinomycetota</taxon>
        <taxon>Actinomycetes</taxon>
        <taxon>Micrococcales</taxon>
        <taxon>Microbacteriaceae</taxon>
        <taxon>Microbacterium</taxon>
    </lineage>
</organism>
<evidence type="ECO:0000256" key="1">
    <source>
        <dbReference type="ARBA" id="ARBA00023015"/>
    </source>
</evidence>
<reference evidence="5 6" key="1">
    <citation type="submission" date="2023-06" db="EMBL/GenBank/DDBJ databases">
        <title>Rock-solubilizing bacteria, Microbacterium invictum, promotes re-establishment of vegetation in rocky wasteland by accelerating rock bio-weathering and reshaping soil bacterial community.</title>
        <authorList>
            <person name="Liu C."/>
        </authorList>
    </citation>
    <scope>NUCLEOTIDE SEQUENCE [LARGE SCALE GENOMIC DNA]</scope>
    <source>
        <strain evidence="5 6">X-18</strain>
    </source>
</reference>
<evidence type="ECO:0000313" key="5">
    <source>
        <dbReference type="EMBL" id="WQB69706.1"/>
    </source>
</evidence>
<dbReference type="InterPro" id="IPR009057">
    <property type="entry name" value="Homeodomain-like_sf"/>
</dbReference>
<feature type="domain" description="HTH araC/xylS-type" evidence="4">
    <location>
        <begin position="192"/>
        <end position="290"/>
    </location>
</feature>
<dbReference type="SUPFAM" id="SSF46689">
    <property type="entry name" value="Homeodomain-like"/>
    <property type="match status" value="2"/>
</dbReference>
<dbReference type="Pfam" id="PF12833">
    <property type="entry name" value="HTH_18"/>
    <property type="match status" value="1"/>
</dbReference>
<dbReference type="Proteomes" id="UP001324533">
    <property type="component" value="Chromosome"/>
</dbReference>
<dbReference type="SMART" id="SM00342">
    <property type="entry name" value="HTH_ARAC"/>
    <property type="match status" value="1"/>
</dbReference>
<gene>
    <name evidence="5" type="ORF">T9R20_13515</name>
</gene>
<feature type="compositionally biased region" description="Low complexity" evidence="3">
    <location>
        <begin position="1"/>
        <end position="10"/>
    </location>
</feature>
<protein>
    <submittedName>
        <fullName evidence="5">AraC family transcriptional regulator</fullName>
    </submittedName>
</protein>
<dbReference type="EMBL" id="CP139779">
    <property type="protein sequence ID" value="WQB69706.1"/>
    <property type="molecule type" value="Genomic_DNA"/>
</dbReference>
<dbReference type="InterPro" id="IPR018060">
    <property type="entry name" value="HTH_AraC"/>
</dbReference>
<dbReference type="PANTHER" id="PTHR43436">
    <property type="entry name" value="ARAC-FAMILY TRANSCRIPTIONAL REGULATOR"/>
    <property type="match status" value="1"/>
</dbReference>